<dbReference type="KEGG" id="vg:4157078"/>
<dbReference type="OrthoDB" id="17815at10239"/>
<accession>Q1A0B1</accession>
<name>Q1A0B1_9CAUD</name>
<reference evidence="1 2" key="1">
    <citation type="journal article" date="2006" name="PLoS Genet.">
        <title>Exploring the mycobacteriophage metaproteome: phage genomics as an educational platform.</title>
        <authorList>
            <person name="Hatfull G.F."/>
            <person name="Pedulla M.L."/>
            <person name="Jacobs-Sera D."/>
            <person name="Cichon P.M."/>
            <person name="Foley A."/>
            <person name="Ford M.E."/>
            <person name="Gonda R.M."/>
            <person name="Houtz J.M."/>
            <person name="Hryckowian A.J."/>
            <person name="Kelchner V.A."/>
            <person name="Namburi S."/>
            <person name="Pajcini K.V."/>
            <person name="Popovich M.G."/>
            <person name="Schleicher D.T."/>
            <person name="Simanek B.Z."/>
            <person name="Smith A.L."/>
            <person name="Zdanowicz G.M."/>
            <person name="Kumar V."/>
            <person name="Peebles C.L."/>
            <person name="Jacobs W.R.Jr."/>
            <person name="Lawrence J.G."/>
            <person name="Hendrix R.W."/>
        </authorList>
    </citation>
    <scope>NUCLEOTIDE SEQUENCE [LARGE SCALE GENOMIC DNA]</scope>
</reference>
<evidence type="ECO:0000313" key="2">
    <source>
        <dbReference type="Proteomes" id="UP000000904"/>
    </source>
</evidence>
<gene>
    <name evidence="1" type="primary">5</name>
    <name evidence="1" type="ORF">PBI_COOPER_5</name>
</gene>
<protein>
    <submittedName>
        <fullName evidence="1">Uncharacterized protein</fullName>
    </submittedName>
</protein>
<dbReference type="RefSeq" id="YP_654902.1">
    <property type="nucleotide sequence ID" value="NC_008195.1"/>
</dbReference>
<evidence type="ECO:0000313" key="1">
    <source>
        <dbReference type="EMBL" id="ABD58122.1"/>
    </source>
</evidence>
<proteinExistence type="predicted"/>
<dbReference type="EMBL" id="DQ398044">
    <property type="protein sequence ID" value="ABD58122.1"/>
    <property type="molecule type" value="Genomic_DNA"/>
</dbReference>
<dbReference type="Proteomes" id="UP000000904">
    <property type="component" value="Segment"/>
</dbReference>
<sequence>MDPARKAWLAQRSTHRQTIRMQRARKFRVEVPVLLAELCSQPQAWGLAIWQYVEGFACERGAADLVDRLAVVFVGGLDAAKAADQAWFTDYISPGMVLICFEVDT</sequence>
<organism evidence="1 2">
    <name type="scientific">Mycobacterium phage Cooper</name>
    <dbReference type="NCBI Taxonomy" id="373406"/>
    <lineage>
        <taxon>Viruses</taxon>
        <taxon>Duplodnaviria</taxon>
        <taxon>Heunggongvirae</taxon>
        <taxon>Uroviricota</taxon>
        <taxon>Caudoviricetes</taxon>
        <taxon>Bclasvirinae</taxon>
        <taxon>Coopervirus</taxon>
        <taxon>Coopervirus cooper</taxon>
    </lineage>
</organism>
<keyword evidence="2" id="KW-1185">Reference proteome</keyword>